<dbReference type="PATRIC" id="fig|1249627.3.peg.1219"/>
<evidence type="ECO:0000313" key="7">
    <source>
        <dbReference type="EMBL" id="EXJ16021.1"/>
    </source>
</evidence>
<name>W9VG96_9GAMM</name>
<dbReference type="Proteomes" id="UP000019460">
    <property type="component" value="Unassembled WGS sequence"/>
</dbReference>
<keyword evidence="4 6" id="KW-1133">Transmembrane helix</keyword>
<feature type="transmembrane region" description="Helical" evidence="6">
    <location>
        <begin position="41"/>
        <end position="63"/>
    </location>
</feature>
<dbReference type="PANTHER" id="PTHR43461">
    <property type="entry name" value="TRANSMEMBRANE PROTEIN 256"/>
    <property type="match status" value="1"/>
</dbReference>
<evidence type="ECO:0000256" key="2">
    <source>
        <dbReference type="ARBA" id="ARBA00009694"/>
    </source>
</evidence>
<dbReference type="eggNOG" id="COG2363">
    <property type="taxonomic scope" value="Bacteria"/>
</dbReference>
<organism evidence="7 8">
    <name type="scientific">Imhoffiella purpurea</name>
    <dbReference type="NCBI Taxonomy" id="1249627"/>
    <lineage>
        <taxon>Bacteria</taxon>
        <taxon>Pseudomonadati</taxon>
        <taxon>Pseudomonadota</taxon>
        <taxon>Gammaproteobacteria</taxon>
        <taxon>Chromatiales</taxon>
        <taxon>Chromatiaceae</taxon>
        <taxon>Imhoffiella</taxon>
    </lineage>
</organism>
<comment type="subcellular location">
    <subcellularLocation>
        <location evidence="1">Membrane</location>
        <topology evidence="1">Multi-pass membrane protein</topology>
    </subcellularLocation>
</comment>
<accession>W9VG96</accession>
<feature type="transmembrane region" description="Helical" evidence="6">
    <location>
        <begin position="70"/>
        <end position="93"/>
    </location>
</feature>
<evidence type="ECO:0000256" key="3">
    <source>
        <dbReference type="ARBA" id="ARBA00022692"/>
    </source>
</evidence>
<reference evidence="7 8" key="1">
    <citation type="submission" date="2012-11" db="EMBL/GenBank/DDBJ databases">
        <title>Genome assembly of Thiorhodococcus sp. AK35.</title>
        <authorList>
            <person name="Nupur N."/>
            <person name="Khatri I."/>
            <person name="Subramanian S."/>
            <person name="Pinnaka A."/>
        </authorList>
    </citation>
    <scope>NUCLEOTIDE SEQUENCE [LARGE SCALE GENOMIC DNA]</scope>
    <source>
        <strain evidence="7 8">AK35</strain>
    </source>
</reference>
<sequence length="130" mass="13426">MRAARQWLTVGAVCGFVTVALGAFGAHGLKGRIATDLLANWGTAAAYLGMHGAAILTCGLLLLQRPKTPLVNLAAWCFLIGIALFSGSLFLMALTGERMLGILTPFGGIALLAGWVLLAQGAWRTGSAGD</sequence>
<protein>
    <recommendedName>
        <fullName evidence="9">DUF423 domain-containing protein</fullName>
    </recommendedName>
</protein>
<keyword evidence="3 6" id="KW-0812">Transmembrane</keyword>
<dbReference type="EMBL" id="AONC01000016">
    <property type="protein sequence ID" value="EXJ16021.1"/>
    <property type="molecule type" value="Genomic_DNA"/>
</dbReference>
<evidence type="ECO:0000256" key="6">
    <source>
        <dbReference type="SAM" id="Phobius"/>
    </source>
</evidence>
<evidence type="ECO:0000313" key="8">
    <source>
        <dbReference type="Proteomes" id="UP000019460"/>
    </source>
</evidence>
<dbReference type="STRING" id="1249627.D779_0645"/>
<evidence type="ECO:0008006" key="9">
    <source>
        <dbReference type="Google" id="ProtNLM"/>
    </source>
</evidence>
<dbReference type="GO" id="GO:0005886">
    <property type="term" value="C:plasma membrane"/>
    <property type="evidence" value="ECO:0007669"/>
    <property type="project" value="TreeGrafter"/>
</dbReference>
<evidence type="ECO:0000256" key="5">
    <source>
        <dbReference type="ARBA" id="ARBA00023136"/>
    </source>
</evidence>
<evidence type="ECO:0000256" key="1">
    <source>
        <dbReference type="ARBA" id="ARBA00004141"/>
    </source>
</evidence>
<keyword evidence="8" id="KW-1185">Reference proteome</keyword>
<dbReference type="AlphaFoldDB" id="W9VG96"/>
<dbReference type="OrthoDB" id="9802121at2"/>
<gene>
    <name evidence="7" type="ORF">D779_0645</name>
</gene>
<keyword evidence="5 6" id="KW-0472">Membrane</keyword>
<comment type="caution">
    <text evidence="7">The sequence shown here is derived from an EMBL/GenBank/DDBJ whole genome shotgun (WGS) entry which is preliminary data.</text>
</comment>
<dbReference type="Pfam" id="PF04241">
    <property type="entry name" value="DUF423"/>
    <property type="match status" value="1"/>
</dbReference>
<feature type="transmembrane region" description="Helical" evidence="6">
    <location>
        <begin position="99"/>
        <end position="118"/>
    </location>
</feature>
<comment type="similarity">
    <text evidence="2">Belongs to the UPF0382 family.</text>
</comment>
<evidence type="ECO:0000256" key="4">
    <source>
        <dbReference type="ARBA" id="ARBA00022989"/>
    </source>
</evidence>
<proteinExistence type="inferred from homology"/>
<dbReference type="RefSeq" id="WP_043750978.1">
    <property type="nucleotide sequence ID" value="NZ_AONC01000016.1"/>
</dbReference>
<dbReference type="InterPro" id="IPR006696">
    <property type="entry name" value="DUF423"/>
</dbReference>
<feature type="transmembrane region" description="Helical" evidence="6">
    <location>
        <begin position="7"/>
        <end position="29"/>
    </location>
</feature>
<dbReference type="PANTHER" id="PTHR43461:SF1">
    <property type="entry name" value="TRANSMEMBRANE PROTEIN 256"/>
    <property type="match status" value="1"/>
</dbReference>